<evidence type="ECO:0000256" key="1">
    <source>
        <dbReference type="SAM" id="MobiDB-lite"/>
    </source>
</evidence>
<evidence type="ECO:0000313" key="3">
    <source>
        <dbReference type="Proteomes" id="UP000230750"/>
    </source>
</evidence>
<protein>
    <submittedName>
        <fullName evidence="2">Uncharacterized protein</fullName>
    </submittedName>
</protein>
<dbReference type="Proteomes" id="UP000230750">
    <property type="component" value="Unassembled WGS sequence"/>
</dbReference>
<keyword evidence="3" id="KW-1185">Reference proteome</keyword>
<comment type="caution">
    <text evidence="2">The sequence shown here is derived from an EMBL/GenBank/DDBJ whole genome shotgun (WGS) entry which is preliminary data.</text>
</comment>
<name>A0A2G8LAS0_STIJA</name>
<feature type="compositionally biased region" description="Basic and acidic residues" evidence="1">
    <location>
        <begin position="222"/>
        <end position="253"/>
    </location>
</feature>
<dbReference type="EMBL" id="MRZV01000148">
    <property type="protein sequence ID" value="PIK57250.1"/>
    <property type="molecule type" value="Genomic_DNA"/>
</dbReference>
<feature type="region of interest" description="Disordered" evidence="1">
    <location>
        <begin position="217"/>
        <end position="253"/>
    </location>
</feature>
<reference evidence="2 3" key="1">
    <citation type="journal article" date="2017" name="PLoS Biol.">
        <title>The sea cucumber genome provides insights into morphological evolution and visceral regeneration.</title>
        <authorList>
            <person name="Zhang X."/>
            <person name="Sun L."/>
            <person name="Yuan J."/>
            <person name="Sun Y."/>
            <person name="Gao Y."/>
            <person name="Zhang L."/>
            <person name="Li S."/>
            <person name="Dai H."/>
            <person name="Hamel J.F."/>
            <person name="Liu C."/>
            <person name="Yu Y."/>
            <person name="Liu S."/>
            <person name="Lin W."/>
            <person name="Guo K."/>
            <person name="Jin S."/>
            <person name="Xu P."/>
            <person name="Storey K.B."/>
            <person name="Huan P."/>
            <person name="Zhang T."/>
            <person name="Zhou Y."/>
            <person name="Zhang J."/>
            <person name="Lin C."/>
            <person name="Li X."/>
            <person name="Xing L."/>
            <person name="Huo D."/>
            <person name="Sun M."/>
            <person name="Wang L."/>
            <person name="Mercier A."/>
            <person name="Li F."/>
            <person name="Yang H."/>
            <person name="Xiang J."/>
        </authorList>
    </citation>
    <scope>NUCLEOTIDE SEQUENCE [LARGE SCALE GENOMIC DNA]</scope>
    <source>
        <strain evidence="2">Shaxun</strain>
        <tissue evidence="2">Muscle</tissue>
    </source>
</reference>
<gene>
    <name evidence="2" type="ORF">BSL78_05820</name>
</gene>
<accession>A0A2G8LAS0</accession>
<dbReference type="AlphaFoldDB" id="A0A2G8LAS0"/>
<organism evidence="2 3">
    <name type="scientific">Stichopus japonicus</name>
    <name type="common">Sea cucumber</name>
    <dbReference type="NCBI Taxonomy" id="307972"/>
    <lineage>
        <taxon>Eukaryota</taxon>
        <taxon>Metazoa</taxon>
        <taxon>Echinodermata</taxon>
        <taxon>Eleutherozoa</taxon>
        <taxon>Echinozoa</taxon>
        <taxon>Holothuroidea</taxon>
        <taxon>Aspidochirotacea</taxon>
        <taxon>Aspidochirotida</taxon>
        <taxon>Stichopodidae</taxon>
        <taxon>Apostichopus</taxon>
    </lineage>
</organism>
<sequence>MATTDPATKIQFVQEATVQLKEEIGKMRNGEYKKLYSQTRSFIDALQRSPNGQNTTYGPSVVSIRQVRECLEHSKSLDGEERITHFTILLECFLSLMGKLQELVQRVNDWIREPINELTVHDKQWETNSNILKETEFWARFVDEIINFTDLHKFKTLEKFRGLNTGEVALWGAVVNLVPVLMKTAEDISKLATKWINITYKIGMGIYNEATREAMAKTSRKNSAERTPKTSIFREKRTPPAQREQEDHQDLRM</sequence>
<evidence type="ECO:0000313" key="2">
    <source>
        <dbReference type="EMBL" id="PIK57250.1"/>
    </source>
</evidence>
<dbReference type="OrthoDB" id="10001532at2759"/>
<proteinExistence type="predicted"/>